<protein>
    <recommendedName>
        <fullName evidence="3">Endonuclease</fullName>
    </recommendedName>
</protein>
<evidence type="ECO:0008006" key="3">
    <source>
        <dbReference type="Google" id="ProtNLM"/>
    </source>
</evidence>
<dbReference type="RefSeq" id="WP_104439291.1">
    <property type="nucleotide sequence ID" value="NZ_PTJA01000016.1"/>
</dbReference>
<dbReference type="AlphaFoldDB" id="A0A2S6HJ57"/>
<organism evidence="1 2">
    <name type="scientific">Lacrimispora xylanisolvens</name>
    <dbReference type="NCBI Taxonomy" id="384636"/>
    <lineage>
        <taxon>Bacteria</taxon>
        <taxon>Bacillati</taxon>
        <taxon>Bacillota</taxon>
        <taxon>Clostridia</taxon>
        <taxon>Lachnospirales</taxon>
        <taxon>Lachnospiraceae</taxon>
        <taxon>Lacrimispora</taxon>
    </lineage>
</organism>
<sequence>MNKYFKKDNSYPNEAFIQFSIEKYFNDLGYEIDTLNQVDLIARKNDECWIVEAKGITSSVGLDFNTCLGQLIKSMKNDLSIYSIAVPKHIKYKRQCKLIPDYFRQLIKLHILLIDEKGDVTIIYPYDDISDKFLL</sequence>
<dbReference type="EMBL" id="PTJA01000016">
    <property type="protein sequence ID" value="PPK77524.1"/>
    <property type="molecule type" value="Genomic_DNA"/>
</dbReference>
<evidence type="ECO:0000313" key="1">
    <source>
        <dbReference type="EMBL" id="PPK77524.1"/>
    </source>
</evidence>
<dbReference type="OrthoDB" id="7062541at2"/>
<proteinExistence type="predicted"/>
<comment type="caution">
    <text evidence="1">The sequence shown here is derived from an EMBL/GenBank/DDBJ whole genome shotgun (WGS) entry which is preliminary data.</text>
</comment>
<dbReference type="Proteomes" id="UP000237749">
    <property type="component" value="Unassembled WGS sequence"/>
</dbReference>
<keyword evidence="2" id="KW-1185">Reference proteome</keyword>
<name>A0A2S6HJ57_9FIRM</name>
<reference evidence="1 2" key="1">
    <citation type="submission" date="2018-02" db="EMBL/GenBank/DDBJ databases">
        <title>Genomic Encyclopedia of Archaeal and Bacterial Type Strains, Phase II (KMG-II): from individual species to whole genera.</title>
        <authorList>
            <person name="Goeker M."/>
        </authorList>
    </citation>
    <scope>NUCLEOTIDE SEQUENCE [LARGE SCALE GENOMIC DNA]</scope>
    <source>
        <strain evidence="1 2">DSM 3808</strain>
    </source>
</reference>
<evidence type="ECO:0000313" key="2">
    <source>
        <dbReference type="Proteomes" id="UP000237749"/>
    </source>
</evidence>
<gene>
    <name evidence="1" type="ORF">BXY41_11663</name>
</gene>
<accession>A0A2S6HJ57</accession>